<evidence type="ECO:0000313" key="4">
    <source>
        <dbReference type="WBParaSite" id="ACRNAN_scaffold535.g13145.t1"/>
    </source>
</evidence>
<name>A0A914E3R6_9BILA</name>
<accession>A0A914E3R6</accession>
<evidence type="ECO:0000256" key="1">
    <source>
        <dbReference type="SAM" id="MobiDB-lite"/>
    </source>
</evidence>
<keyword evidence="2" id="KW-1133">Transmembrane helix</keyword>
<proteinExistence type="predicted"/>
<evidence type="ECO:0000256" key="2">
    <source>
        <dbReference type="SAM" id="Phobius"/>
    </source>
</evidence>
<feature type="transmembrane region" description="Helical" evidence="2">
    <location>
        <begin position="89"/>
        <end position="108"/>
    </location>
</feature>
<dbReference type="WBParaSite" id="ACRNAN_scaffold535.g13145.t1">
    <property type="protein sequence ID" value="ACRNAN_scaffold535.g13145.t1"/>
    <property type="gene ID" value="ACRNAN_scaffold535.g13145"/>
</dbReference>
<dbReference type="AlphaFoldDB" id="A0A914E3R6"/>
<feature type="transmembrane region" description="Helical" evidence="2">
    <location>
        <begin position="120"/>
        <end position="142"/>
    </location>
</feature>
<sequence>EGLDACAGGVCMNGRCFPGTFNGSSSVTVAPLRQTARTRPAAPPRQTAPTRSRTTNTTPRTSTLARTAGIITQNCLNADPYVLVDNVDHLIIIVAVVSIAMSHALIGAHRVNVYAGVNGWLKIANSVVVGATLLKLNFVLLLPDGVCYSL</sequence>
<feature type="region of interest" description="Disordered" evidence="1">
    <location>
        <begin position="32"/>
        <end position="62"/>
    </location>
</feature>
<keyword evidence="2" id="KW-0812">Transmembrane</keyword>
<reference evidence="4" key="1">
    <citation type="submission" date="2022-11" db="UniProtKB">
        <authorList>
            <consortium name="WormBaseParasite"/>
        </authorList>
    </citation>
    <scope>IDENTIFICATION</scope>
</reference>
<keyword evidence="3" id="KW-1185">Reference proteome</keyword>
<dbReference type="Proteomes" id="UP000887540">
    <property type="component" value="Unplaced"/>
</dbReference>
<protein>
    <submittedName>
        <fullName evidence="4">Uncharacterized protein</fullName>
    </submittedName>
</protein>
<keyword evidence="2" id="KW-0472">Membrane</keyword>
<organism evidence="3 4">
    <name type="scientific">Acrobeloides nanus</name>
    <dbReference type="NCBI Taxonomy" id="290746"/>
    <lineage>
        <taxon>Eukaryota</taxon>
        <taxon>Metazoa</taxon>
        <taxon>Ecdysozoa</taxon>
        <taxon>Nematoda</taxon>
        <taxon>Chromadorea</taxon>
        <taxon>Rhabditida</taxon>
        <taxon>Tylenchina</taxon>
        <taxon>Cephalobomorpha</taxon>
        <taxon>Cephaloboidea</taxon>
        <taxon>Cephalobidae</taxon>
        <taxon>Acrobeloides</taxon>
    </lineage>
</organism>
<evidence type="ECO:0000313" key="3">
    <source>
        <dbReference type="Proteomes" id="UP000887540"/>
    </source>
</evidence>